<accession>A0A9N9S0Q7</accession>
<gene>
    <name evidence="3" type="ORF">CHIRRI_LOCUS11904</name>
</gene>
<feature type="domain" description="MD-2-related lipid-recognition" evidence="2">
    <location>
        <begin position="19"/>
        <end position="150"/>
    </location>
</feature>
<evidence type="ECO:0000256" key="1">
    <source>
        <dbReference type="SAM" id="SignalP"/>
    </source>
</evidence>
<reference evidence="3" key="2">
    <citation type="submission" date="2022-10" db="EMBL/GenBank/DDBJ databases">
        <authorList>
            <consortium name="ENA_rothamsted_submissions"/>
            <consortium name="culmorum"/>
            <person name="King R."/>
        </authorList>
    </citation>
    <scope>NUCLEOTIDE SEQUENCE</scope>
</reference>
<feature type="signal peptide" evidence="1">
    <location>
        <begin position="1"/>
        <end position="17"/>
    </location>
</feature>
<protein>
    <recommendedName>
        <fullName evidence="2">MD-2-related lipid-recognition domain-containing protein</fullName>
    </recommendedName>
</protein>
<dbReference type="SUPFAM" id="SSF81296">
    <property type="entry name" value="E set domains"/>
    <property type="match status" value="1"/>
</dbReference>
<dbReference type="EMBL" id="OU895879">
    <property type="protein sequence ID" value="CAG9809072.1"/>
    <property type="molecule type" value="Genomic_DNA"/>
</dbReference>
<reference evidence="3" key="1">
    <citation type="submission" date="2022-01" db="EMBL/GenBank/DDBJ databases">
        <authorList>
            <person name="King R."/>
        </authorList>
    </citation>
    <scope>NUCLEOTIDE SEQUENCE</scope>
</reference>
<name>A0A9N9S0Q7_9DIPT</name>
<keyword evidence="1" id="KW-0732">Signal</keyword>
<evidence type="ECO:0000259" key="2">
    <source>
        <dbReference type="Pfam" id="PF02221"/>
    </source>
</evidence>
<dbReference type="Proteomes" id="UP001153620">
    <property type="component" value="Chromosome 3"/>
</dbReference>
<organism evidence="3 4">
    <name type="scientific">Chironomus riparius</name>
    <dbReference type="NCBI Taxonomy" id="315576"/>
    <lineage>
        <taxon>Eukaryota</taxon>
        <taxon>Metazoa</taxon>
        <taxon>Ecdysozoa</taxon>
        <taxon>Arthropoda</taxon>
        <taxon>Hexapoda</taxon>
        <taxon>Insecta</taxon>
        <taxon>Pterygota</taxon>
        <taxon>Neoptera</taxon>
        <taxon>Endopterygota</taxon>
        <taxon>Diptera</taxon>
        <taxon>Nematocera</taxon>
        <taxon>Chironomoidea</taxon>
        <taxon>Chironomidae</taxon>
        <taxon>Chironominae</taxon>
        <taxon>Chironomus</taxon>
    </lineage>
</organism>
<dbReference type="InterPro" id="IPR014756">
    <property type="entry name" value="Ig_E-set"/>
</dbReference>
<sequence>MFKLIVLAVLAVASADAFWSACSDNPGNAPSNVVSASCSGNLCTVQRGELLIADATHTFTAAHTRLDVRVTAFILGIPVNLPQSPPDDDACNSMYRGGSLVGCPTVPNAVHVWRINFFIPTTYPTFSNTRVRFELSSGGANVLCTDVMATLL</sequence>
<dbReference type="Pfam" id="PF02221">
    <property type="entry name" value="E1_DerP2_DerF2"/>
    <property type="match status" value="1"/>
</dbReference>
<dbReference type="AlphaFoldDB" id="A0A9N9S0Q7"/>
<keyword evidence="4" id="KW-1185">Reference proteome</keyword>
<dbReference type="OrthoDB" id="6332846at2759"/>
<evidence type="ECO:0000313" key="4">
    <source>
        <dbReference type="Proteomes" id="UP001153620"/>
    </source>
</evidence>
<dbReference type="Gene3D" id="2.60.40.770">
    <property type="match status" value="1"/>
</dbReference>
<feature type="chain" id="PRO_5040443021" description="MD-2-related lipid-recognition domain-containing protein" evidence="1">
    <location>
        <begin position="18"/>
        <end position="152"/>
    </location>
</feature>
<evidence type="ECO:0000313" key="3">
    <source>
        <dbReference type="EMBL" id="CAG9809072.1"/>
    </source>
</evidence>
<dbReference type="InterPro" id="IPR003172">
    <property type="entry name" value="ML_dom"/>
</dbReference>
<proteinExistence type="predicted"/>